<evidence type="ECO:0000313" key="3">
    <source>
        <dbReference type="EMBL" id="RSD30387.1"/>
    </source>
</evidence>
<feature type="region of interest" description="Disordered" evidence="1">
    <location>
        <begin position="229"/>
        <end position="270"/>
    </location>
</feature>
<feature type="transmembrane region" description="Helical" evidence="2">
    <location>
        <begin position="156"/>
        <end position="176"/>
    </location>
</feature>
<sequence>MLDSISKVYFHELDAREHIFNRLQLNFALYASVLAVIAYMMRMVDYNSQEAIVTLFYVCIFFSLMFLAKSAYLTYHALTGMQYRLLPDPNELYEYRVNVRYHAKAISDYNKKYGTNEVVPDVEQVCKDFLAKMMTSCTSYNAGVNELRKLGIRRSLLFLVLSAVPLLLSSVLFIGFDLDASSPRKNFQVHNSELSSQFSTLSANLLKHIESEKTDPKYIYSEVKVMCDDKKKETPPPPPPPPIEPTWQVATESYSPPTKTNKDSGSKPKE</sequence>
<keyword evidence="2" id="KW-1133">Transmembrane helix</keyword>
<feature type="compositionally biased region" description="Pro residues" evidence="1">
    <location>
        <begin position="235"/>
        <end position="244"/>
    </location>
</feature>
<evidence type="ECO:0000256" key="1">
    <source>
        <dbReference type="SAM" id="MobiDB-lite"/>
    </source>
</evidence>
<dbReference type="Proteomes" id="UP000269041">
    <property type="component" value="Unassembled WGS sequence"/>
</dbReference>
<reference evidence="3 4" key="1">
    <citation type="submission" date="2018-12" db="EMBL/GenBank/DDBJ databases">
        <title>Genomic taxonomy of the Vibrionaceae family.</title>
        <authorList>
            <person name="Gomez-Gil B."/>
            <person name="Enciso-Ibarra K."/>
        </authorList>
    </citation>
    <scope>NUCLEOTIDE SEQUENCE [LARGE SCALE GENOMIC DNA]</scope>
    <source>
        <strain evidence="3 4">CAIM 594</strain>
    </source>
</reference>
<feature type="transmembrane region" description="Helical" evidence="2">
    <location>
        <begin position="53"/>
        <end position="75"/>
    </location>
</feature>
<feature type="compositionally biased region" description="Basic and acidic residues" evidence="1">
    <location>
        <begin position="260"/>
        <end position="270"/>
    </location>
</feature>
<dbReference type="OrthoDB" id="6889461at2"/>
<evidence type="ECO:0000313" key="4">
    <source>
        <dbReference type="Proteomes" id="UP000269041"/>
    </source>
</evidence>
<feature type="transmembrane region" description="Helical" evidence="2">
    <location>
        <begin position="23"/>
        <end position="41"/>
    </location>
</feature>
<keyword evidence="2" id="KW-0812">Transmembrane</keyword>
<keyword evidence="4" id="KW-1185">Reference proteome</keyword>
<keyword evidence="2" id="KW-0472">Membrane</keyword>
<comment type="caution">
    <text evidence="3">The sequence shown here is derived from an EMBL/GenBank/DDBJ whole genome shotgun (WGS) entry which is preliminary data.</text>
</comment>
<organism evidence="3 4">
    <name type="scientific">Vibrio pectenicida</name>
    <dbReference type="NCBI Taxonomy" id="62763"/>
    <lineage>
        <taxon>Bacteria</taxon>
        <taxon>Pseudomonadati</taxon>
        <taxon>Pseudomonadota</taxon>
        <taxon>Gammaproteobacteria</taxon>
        <taxon>Vibrionales</taxon>
        <taxon>Vibrionaceae</taxon>
        <taxon>Vibrio</taxon>
    </lineage>
</organism>
<proteinExistence type="predicted"/>
<feature type="compositionally biased region" description="Polar residues" evidence="1">
    <location>
        <begin position="248"/>
        <end position="259"/>
    </location>
</feature>
<name>A0A427U172_9VIBR</name>
<dbReference type="AlphaFoldDB" id="A0A427U172"/>
<accession>A0A427U172</accession>
<dbReference type="RefSeq" id="WP_076585710.1">
    <property type="nucleotide sequence ID" value="NZ_AP024891.1"/>
</dbReference>
<protein>
    <submittedName>
        <fullName evidence="3">Uncharacterized protein</fullName>
    </submittedName>
</protein>
<evidence type="ECO:0000256" key="2">
    <source>
        <dbReference type="SAM" id="Phobius"/>
    </source>
</evidence>
<dbReference type="EMBL" id="RSFA01000069">
    <property type="protein sequence ID" value="RSD30387.1"/>
    <property type="molecule type" value="Genomic_DNA"/>
</dbReference>
<gene>
    <name evidence="3" type="ORF">EJA03_14100</name>
</gene>